<accession>A0A480AWN8</accession>
<keyword evidence="2" id="KW-1185">Reference proteome</keyword>
<comment type="caution">
    <text evidence="1">The sequence shown here is derived from an EMBL/GenBank/DDBJ whole genome shotgun (WGS) entry which is preliminary data.</text>
</comment>
<dbReference type="EMBL" id="BJCL01000019">
    <property type="protein sequence ID" value="GCL65753.1"/>
    <property type="molecule type" value="Genomic_DNA"/>
</dbReference>
<gene>
    <name evidence="1" type="ORF">AQPW35_48340</name>
</gene>
<evidence type="ECO:0000313" key="2">
    <source>
        <dbReference type="Proteomes" id="UP000301751"/>
    </source>
</evidence>
<proteinExistence type="predicted"/>
<protein>
    <submittedName>
        <fullName evidence="1">Uncharacterized protein</fullName>
    </submittedName>
</protein>
<reference evidence="2" key="1">
    <citation type="submission" date="2019-03" db="EMBL/GenBank/DDBJ databases">
        <title>Aquabacterium pictum sp.nov., the first bacteriochlorophyll a-containing freshwater bacterium in the genus Aquabacterium of the class Betaproteobacteria.</title>
        <authorList>
            <person name="Hirose S."/>
            <person name="Tank M."/>
            <person name="Hara E."/>
            <person name="Tamaki H."/>
            <person name="Takaichi S."/>
            <person name="Haruta S."/>
            <person name="Hanada S."/>
        </authorList>
    </citation>
    <scope>NUCLEOTIDE SEQUENCE [LARGE SCALE GENOMIC DNA]</scope>
    <source>
        <strain evidence="2">W35</strain>
    </source>
</reference>
<organism evidence="1 2">
    <name type="scientific">Pseudaquabacterium pictum</name>
    <dbReference type="NCBI Taxonomy" id="2315236"/>
    <lineage>
        <taxon>Bacteria</taxon>
        <taxon>Pseudomonadati</taxon>
        <taxon>Pseudomonadota</taxon>
        <taxon>Betaproteobacteria</taxon>
        <taxon>Burkholderiales</taxon>
        <taxon>Sphaerotilaceae</taxon>
        <taxon>Pseudaquabacterium</taxon>
    </lineage>
</organism>
<sequence length="53" mass="6025">MKIAISLAKPRNPLVAAAHRRLAGAHRRNTSAQRQRAALALRRELQHERHPDI</sequence>
<dbReference type="Proteomes" id="UP000301751">
    <property type="component" value="Unassembled WGS sequence"/>
</dbReference>
<name>A0A480AWN8_9BURK</name>
<dbReference type="AlphaFoldDB" id="A0A480AWN8"/>
<evidence type="ECO:0000313" key="1">
    <source>
        <dbReference type="EMBL" id="GCL65753.1"/>
    </source>
</evidence>
<dbReference type="RefSeq" id="WP_162854871.1">
    <property type="nucleotide sequence ID" value="NZ_BJCL01000019.1"/>
</dbReference>